<dbReference type="InterPro" id="IPR036513">
    <property type="entry name" value="STAS_dom_sf"/>
</dbReference>
<comment type="similarity">
    <text evidence="1 2">Belongs to the anti-sigma-factor antagonist family.</text>
</comment>
<proteinExistence type="inferred from homology"/>
<evidence type="ECO:0000256" key="2">
    <source>
        <dbReference type="RuleBase" id="RU003749"/>
    </source>
</evidence>
<dbReference type="RefSeq" id="WP_316433787.1">
    <property type="nucleotide sequence ID" value="NZ_CP053586.1"/>
</dbReference>
<accession>A0AA97AH32</accession>
<feature type="domain" description="STAS" evidence="3">
    <location>
        <begin position="1"/>
        <end position="115"/>
    </location>
</feature>
<protein>
    <recommendedName>
        <fullName evidence="2">Anti-sigma factor antagonist</fullName>
    </recommendedName>
</protein>
<dbReference type="PANTHER" id="PTHR33495:SF2">
    <property type="entry name" value="ANTI-SIGMA FACTOR ANTAGONIST TM_1081-RELATED"/>
    <property type="match status" value="1"/>
</dbReference>
<evidence type="ECO:0000256" key="1">
    <source>
        <dbReference type="ARBA" id="ARBA00009013"/>
    </source>
</evidence>
<sequence length="115" mass="12443">MQESSFAHSGTTVIQPHGQINSANAATLQQQLAEAISSHEHSALLVDMSKVESLDSAGLMALVSTLTLAQRLNKQFSLFGISASVRIIFELTQLDRVFDILDDQHGQPVREIAVA</sequence>
<dbReference type="EMBL" id="CP053586">
    <property type="protein sequence ID" value="WNZ22351.1"/>
    <property type="molecule type" value="Genomic_DNA"/>
</dbReference>
<organism evidence="4">
    <name type="scientific">Leptolyngbya sp. NK1-12</name>
    <dbReference type="NCBI Taxonomy" id="2547451"/>
    <lineage>
        <taxon>Bacteria</taxon>
        <taxon>Bacillati</taxon>
        <taxon>Cyanobacteriota</taxon>
        <taxon>Cyanophyceae</taxon>
        <taxon>Leptolyngbyales</taxon>
        <taxon>Leptolyngbyaceae</taxon>
        <taxon>Leptolyngbya group</taxon>
        <taxon>Leptolyngbya</taxon>
    </lineage>
</organism>
<name>A0AA97AH32_9CYAN</name>
<dbReference type="CDD" id="cd07043">
    <property type="entry name" value="STAS_anti-anti-sigma_factors"/>
    <property type="match status" value="1"/>
</dbReference>
<dbReference type="AlphaFoldDB" id="A0AA97AH32"/>
<dbReference type="InterPro" id="IPR003658">
    <property type="entry name" value="Anti-sigma_ant"/>
</dbReference>
<dbReference type="InterPro" id="IPR002645">
    <property type="entry name" value="STAS_dom"/>
</dbReference>
<dbReference type="GO" id="GO:0043856">
    <property type="term" value="F:anti-sigma factor antagonist activity"/>
    <property type="evidence" value="ECO:0007669"/>
    <property type="project" value="InterPro"/>
</dbReference>
<dbReference type="Gene3D" id="3.30.750.24">
    <property type="entry name" value="STAS domain"/>
    <property type="match status" value="1"/>
</dbReference>
<dbReference type="SUPFAM" id="SSF52091">
    <property type="entry name" value="SpoIIaa-like"/>
    <property type="match status" value="1"/>
</dbReference>
<dbReference type="PANTHER" id="PTHR33495">
    <property type="entry name" value="ANTI-SIGMA FACTOR ANTAGONIST TM_1081-RELATED-RELATED"/>
    <property type="match status" value="1"/>
</dbReference>
<dbReference type="Pfam" id="PF01740">
    <property type="entry name" value="STAS"/>
    <property type="match status" value="1"/>
</dbReference>
<evidence type="ECO:0000259" key="3">
    <source>
        <dbReference type="PROSITE" id="PS50801"/>
    </source>
</evidence>
<gene>
    <name evidence="4" type="ORF">HJG54_05370</name>
</gene>
<dbReference type="NCBIfam" id="TIGR00377">
    <property type="entry name" value="ant_ant_sig"/>
    <property type="match status" value="1"/>
</dbReference>
<dbReference type="PROSITE" id="PS50801">
    <property type="entry name" value="STAS"/>
    <property type="match status" value="1"/>
</dbReference>
<reference evidence="4" key="1">
    <citation type="submission" date="2020-05" db="EMBL/GenBank/DDBJ databases">
        <authorList>
            <person name="Zhu T."/>
            <person name="Keshari N."/>
            <person name="Lu X."/>
        </authorList>
    </citation>
    <scope>NUCLEOTIDE SEQUENCE</scope>
    <source>
        <strain evidence="4">NK1-12</strain>
    </source>
</reference>
<evidence type="ECO:0000313" key="4">
    <source>
        <dbReference type="EMBL" id="WNZ22351.1"/>
    </source>
</evidence>